<feature type="domain" description="Transposase InsH N-terminal" evidence="1">
    <location>
        <begin position="20"/>
        <end position="113"/>
    </location>
</feature>
<gene>
    <name evidence="2" type="ORF">GXM_10430</name>
</gene>
<name>A0A5P8WIL9_9NOSO</name>
<dbReference type="KEGG" id="nsh:GXM_10430"/>
<keyword evidence="3" id="KW-1185">Reference proteome</keyword>
<dbReference type="AlphaFoldDB" id="A0A5P8WIL9"/>
<reference evidence="2 3" key="1">
    <citation type="submission" date="2019-10" db="EMBL/GenBank/DDBJ databases">
        <title>Genomic and transcriptomic insights into the perfect genentic adaptation of a filamentous nitrogen-fixing cyanobacterium to rice fields.</title>
        <authorList>
            <person name="Chen Z."/>
        </authorList>
    </citation>
    <scope>NUCLEOTIDE SEQUENCE [LARGE SCALE GENOMIC DNA]</scope>
    <source>
        <strain evidence="2">CCNUC1</strain>
    </source>
</reference>
<accession>A0A5P8WIL9</accession>
<dbReference type="PANTHER" id="PTHR35604">
    <property type="entry name" value="TRANSPOSASE INSH FOR INSERTION SEQUENCE ELEMENT IS5A-RELATED"/>
    <property type="match status" value="1"/>
</dbReference>
<dbReference type="InterPro" id="IPR008490">
    <property type="entry name" value="Transposase_InsH_N"/>
</dbReference>
<evidence type="ECO:0000313" key="3">
    <source>
        <dbReference type="Proteomes" id="UP000326678"/>
    </source>
</evidence>
<sequence>MSMHPQNIPDIPQETVEVARASFPKGNIYMKIRDTLGSIFEEEVFADLFPQNGQPAYAPWRLALVCIMQFLENLSDRQAADAVRGHIDWKYILSLPLTDPGFDYSILSEFRTRLLAGGAEQKLLDILLTRLREAELLKTHKRQRTDSTHVLGAIRTLNRLEILGEGMRVALDSLAVAAPDWLATNIHPDWFDRYGRRVENYRLPKLDSEREALGSTIGADGLALLDAIYDPTTPQWLRQIPGVETLRQIWVQQFYAPEPDVRVKWRTVKDMPPSTIAIHSPHDVEAHYSSKRSIDWVGYKVHMTEICDEDSPRFITNVHTTLSTITDEQAVEPIHSRLEEKDLLPDEHLLDAGYPTAENLVNIGLIFDF</sequence>
<proteinExistence type="predicted"/>
<dbReference type="PANTHER" id="PTHR35604:SF2">
    <property type="entry name" value="TRANSPOSASE INSH FOR INSERTION SEQUENCE ELEMENT IS5A-RELATED"/>
    <property type="match status" value="1"/>
</dbReference>
<dbReference type="EMBL" id="CP045229">
    <property type="protein sequence ID" value="QFS52675.1"/>
    <property type="molecule type" value="Genomic_DNA"/>
</dbReference>
<dbReference type="Pfam" id="PF05598">
    <property type="entry name" value="DUF772"/>
    <property type="match status" value="1"/>
</dbReference>
<dbReference type="Proteomes" id="UP000326678">
    <property type="component" value="Chromosome pGXM02"/>
</dbReference>
<organism evidence="2 3">
    <name type="scientific">Nostoc sphaeroides CCNUC1</name>
    <dbReference type="NCBI Taxonomy" id="2653204"/>
    <lineage>
        <taxon>Bacteria</taxon>
        <taxon>Bacillati</taxon>
        <taxon>Cyanobacteriota</taxon>
        <taxon>Cyanophyceae</taxon>
        <taxon>Nostocales</taxon>
        <taxon>Nostocaceae</taxon>
        <taxon>Nostoc</taxon>
    </lineage>
</organism>
<protein>
    <submittedName>
        <fullName evidence="2">Transposase domain (DUF772)</fullName>
    </submittedName>
</protein>
<evidence type="ECO:0000313" key="2">
    <source>
        <dbReference type="EMBL" id="QFS52675.1"/>
    </source>
</evidence>
<evidence type="ECO:0000259" key="1">
    <source>
        <dbReference type="Pfam" id="PF05598"/>
    </source>
</evidence>